<dbReference type="AlphaFoldDB" id="A0AAU9F215"/>
<name>A0AAU9F215_DROMD</name>
<protein>
    <recommendedName>
        <fullName evidence="3">Secreted protein</fullName>
    </recommendedName>
</protein>
<keyword evidence="2" id="KW-1185">Reference proteome</keyword>
<evidence type="ECO:0008006" key="3">
    <source>
        <dbReference type="Google" id="ProtNLM"/>
    </source>
</evidence>
<sequence>MKRSSSLCAAWAKTLTLRSSNCCTARSRRSLLSMCSSTKMAHCQRPSFSNWLAKSTVSCASASGEQWR</sequence>
<evidence type="ECO:0000313" key="2">
    <source>
        <dbReference type="Proteomes" id="UP001500889"/>
    </source>
</evidence>
<dbReference type="Proteomes" id="UP001500889">
    <property type="component" value="Chromosome O"/>
</dbReference>
<evidence type="ECO:0000313" key="1">
    <source>
        <dbReference type="EMBL" id="BFF91514.1"/>
    </source>
</evidence>
<accession>A0AAU9F215</accession>
<gene>
    <name evidence="1" type="ORF">DMAD_09777</name>
</gene>
<dbReference type="EMBL" id="AP029263">
    <property type="protein sequence ID" value="BFF91514.1"/>
    <property type="molecule type" value="Genomic_DNA"/>
</dbReference>
<reference evidence="1 2" key="1">
    <citation type="submission" date="2024-02" db="EMBL/GenBank/DDBJ databases">
        <title>A chromosome-level genome assembly of Drosophila madeirensis, a fruit fly species endemic to Madeira island.</title>
        <authorList>
            <person name="Tomihara K."/>
            <person name="Llopart A."/>
            <person name="Yamamoto D."/>
        </authorList>
    </citation>
    <scope>NUCLEOTIDE SEQUENCE [LARGE SCALE GENOMIC DNA]</scope>
    <source>
        <strain evidence="1 2">RF1</strain>
    </source>
</reference>
<organism evidence="1 2">
    <name type="scientific">Drosophila madeirensis</name>
    <name type="common">Fruit fly</name>
    <dbReference type="NCBI Taxonomy" id="30013"/>
    <lineage>
        <taxon>Eukaryota</taxon>
        <taxon>Metazoa</taxon>
        <taxon>Ecdysozoa</taxon>
        <taxon>Arthropoda</taxon>
        <taxon>Hexapoda</taxon>
        <taxon>Insecta</taxon>
        <taxon>Pterygota</taxon>
        <taxon>Neoptera</taxon>
        <taxon>Endopterygota</taxon>
        <taxon>Diptera</taxon>
        <taxon>Brachycera</taxon>
        <taxon>Muscomorpha</taxon>
        <taxon>Ephydroidea</taxon>
        <taxon>Drosophilidae</taxon>
        <taxon>Drosophila</taxon>
        <taxon>Sophophora</taxon>
    </lineage>
</organism>
<proteinExistence type="predicted"/>